<evidence type="ECO:0000256" key="16">
    <source>
        <dbReference type="ARBA" id="ARBA00048679"/>
    </source>
</evidence>
<feature type="domain" description="Bulb-type lectin" evidence="22">
    <location>
        <begin position="48"/>
        <end position="194"/>
    </location>
</feature>
<keyword evidence="24" id="KW-1185">Reference proteome</keyword>
<dbReference type="InterPro" id="IPR001245">
    <property type="entry name" value="Ser-Thr/Tyr_kinase_cat_dom"/>
</dbReference>
<dbReference type="FunFam" id="3.30.200.20:FF:000178">
    <property type="entry name" value="serine/threonine-protein kinase PBS1-like"/>
    <property type="match status" value="1"/>
</dbReference>
<evidence type="ECO:0000256" key="19">
    <source>
        <dbReference type="SAM" id="Phobius"/>
    </source>
</evidence>
<protein>
    <recommendedName>
        <fullName evidence="17">Receptor-like serine/threonine-protein kinase</fullName>
        <ecNumber evidence="17">2.7.11.1</ecNumber>
    </recommendedName>
</protein>
<keyword evidence="2 17" id="KW-0723">Serine/threonine-protein kinase</keyword>
<gene>
    <name evidence="23" type="ORF">KP509_07G001800</name>
</gene>
<dbReference type="InterPro" id="IPR008271">
    <property type="entry name" value="Ser/Thr_kinase_AS"/>
</dbReference>
<dbReference type="FunFam" id="1.10.510.10:FF:000384">
    <property type="entry name" value="G-type lectin S-receptor-like serine/threonine-protein kinase"/>
    <property type="match status" value="1"/>
</dbReference>
<dbReference type="InterPro" id="IPR024171">
    <property type="entry name" value="SRK-like_kinase"/>
</dbReference>
<keyword evidence="4 17" id="KW-0808">Transferase</keyword>
<keyword evidence="14" id="KW-0325">Glycoprotein</keyword>
<dbReference type="GO" id="GO:0016020">
    <property type="term" value="C:membrane"/>
    <property type="evidence" value="ECO:0007669"/>
    <property type="project" value="UniProtKB-SubCell"/>
</dbReference>
<organism evidence="23 24">
    <name type="scientific">Ceratopteris richardii</name>
    <name type="common">Triangle waterfern</name>
    <dbReference type="NCBI Taxonomy" id="49495"/>
    <lineage>
        <taxon>Eukaryota</taxon>
        <taxon>Viridiplantae</taxon>
        <taxon>Streptophyta</taxon>
        <taxon>Embryophyta</taxon>
        <taxon>Tracheophyta</taxon>
        <taxon>Polypodiopsida</taxon>
        <taxon>Polypodiidae</taxon>
        <taxon>Polypodiales</taxon>
        <taxon>Pteridineae</taxon>
        <taxon>Pteridaceae</taxon>
        <taxon>Parkerioideae</taxon>
        <taxon>Ceratopteris</taxon>
    </lineage>
</organism>
<name>A0A8T2U6Y8_CERRI</name>
<evidence type="ECO:0000256" key="6">
    <source>
        <dbReference type="ARBA" id="ARBA00022729"/>
    </source>
</evidence>
<keyword evidence="12" id="KW-1015">Disulfide bond</keyword>
<dbReference type="EMBL" id="CM035412">
    <property type="protein sequence ID" value="KAH7431971.1"/>
    <property type="molecule type" value="Genomic_DNA"/>
</dbReference>
<dbReference type="PROSITE" id="PS00108">
    <property type="entry name" value="PROTEIN_KINASE_ST"/>
    <property type="match status" value="1"/>
</dbReference>
<evidence type="ECO:0000256" key="11">
    <source>
        <dbReference type="ARBA" id="ARBA00023136"/>
    </source>
</evidence>
<dbReference type="Gene3D" id="3.30.200.20">
    <property type="entry name" value="Phosphorylase Kinase, domain 1"/>
    <property type="match status" value="1"/>
</dbReference>
<dbReference type="Gene3D" id="2.90.10.10">
    <property type="entry name" value="Bulb-type lectin domain"/>
    <property type="match status" value="1"/>
</dbReference>
<evidence type="ECO:0000313" key="24">
    <source>
        <dbReference type="Proteomes" id="UP000825935"/>
    </source>
</evidence>
<dbReference type="PANTHER" id="PTHR47976">
    <property type="entry name" value="G-TYPE LECTIN S-RECEPTOR-LIKE SERINE/THREONINE-PROTEIN KINASE SD2-5"/>
    <property type="match status" value="1"/>
</dbReference>
<dbReference type="SUPFAM" id="SSF51110">
    <property type="entry name" value="alpha-D-mannose-specific plant lectins"/>
    <property type="match status" value="1"/>
</dbReference>
<dbReference type="EC" id="2.7.11.1" evidence="17"/>
<evidence type="ECO:0000256" key="13">
    <source>
        <dbReference type="ARBA" id="ARBA00023170"/>
    </source>
</evidence>
<dbReference type="GO" id="GO:0004674">
    <property type="term" value="F:protein serine/threonine kinase activity"/>
    <property type="evidence" value="ECO:0007669"/>
    <property type="project" value="UniProtKB-KW"/>
</dbReference>
<dbReference type="Pfam" id="PF01453">
    <property type="entry name" value="B_lectin"/>
    <property type="match status" value="1"/>
</dbReference>
<dbReference type="InterPro" id="IPR003609">
    <property type="entry name" value="Pan_app"/>
</dbReference>
<evidence type="ECO:0000256" key="15">
    <source>
        <dbReference type="ARBA" id="ARBA00047899"/>
    </source>
</evidence>
<comment type="caution">
    <text evidence="23">The sequence shown here is derived from an EMBL/GenBank/DDBJ whole genome shotgun (WGS) entry which is preliminary data.</text>
</comment>
<evidence type="ECO:0000256" key="8">
    <source>
        <dbReference type="ARBA" id="ARBA00022777"/>
    </source>
</evidence>
<evidence type="ECO:0000256" key="14">
    <source>
        <dbReference type="ARBA" id="ARBA00023180"/>
    </source>
</evidence>
<keyword evidence="7 17" id="KW-0547">Nucleotide-binding</keyword>
<dbReference type="GO" id="GO:0005524">
    <property type="term" value="F:ATP binding"/>
    <property type="evidence" value="ECO:0007669"/>
    <property type="project" value="UniProtKB-UniRule"/>
</dbReference>
<dbReference type="PROSITE" id="PS50927">
    <property type="entry name" value="BULB_LECTIN"/>
    <property type="match status" value="1"/>
</dbReference>
<dbReference type="InterPro" id="IPR001480">
    <property type="entry name" value="Bulb-type_lectin_dom"/>
</dbReference>
<dbReference type="InterPro" id="IPR036426">
    <property type="entry name" value="Bulb-type_lectin_dom_sf"/>
</dbReference>
<keyword evidence="11 19" id="KW-0472">Membrane</keyword>
<keyword evidence="3" id="KW-0245">EGF-like domain</keyword>
<evidence type="ECO:0000256" key="7">
    <source>
        <dbReference type="ARBA" id="ARBA00022741"/>
    </source>
</evidence>
<accession>A0A8T2U6Y8</accession>
<evidence type="ECO:0000256" key="9">
    <source>
        <dbReference type="ARBA" id="ARBA00022840"/>
    </source>
</evidence>
<keyword evidence="5 19" id="KW-0812">Transmembrane</keyword>
<comment type="catalytic activity">
    <reaction evidence="15 17">
        <text>L-threonyl-[protein] + ATP = O-phospho-L-threonyl-[protein] + ADP + H(+)</text>
        <dbReference type="Rhea" id="RHEA:46608"/>
        <dbReference type="Rhea" id="RHEA-COMP:11060"/>
        <dbReference type="Rhea" id="RHEA-COMP:11605"/>
        <dbReference type="ChEBI" id="CHEBI:15378"/>
        <dbReference type="ChEBI" id="CHEBI:30013"/>
        <dbReference type="ChEBI" id="CHEBI:30616"/>
        <dbReference type="ChEBI" id="CHEBI:61977"/>
        <dbReference type="ChEBI" id="CHEBI:456216"/>
        <dbReference type="EC" id="2.7.11.1"/>
    </reaction>
</comment>
<sequence length="864" mass="96921">MRLPAFCFAAVLRFLLSIFLRIPVGHSYDPLGAYTWNLNDSFSTSFPRSDNISSASLGSTQTSVLYIPILTRSITETGISGYVHLALIWNIGQAAPRVESLNGEKIWLAIIVVEDQIRFTIVWIGNRLRPAAESFISLRLLADGNLVLVGNNTQNPIWSSETVGKGVATMSLSSYSASLVLRDSNDQIVWQSADQPTDTLSHYLYILPGRNLTSWASPHDPSPGRYTLVMEQCGLALYMMGGYNRQRYWALNYSGTPFWTPTCRSTPSPLAAWMTQENYISFTSQHPDQLPFSKDFGEPGNSREPFFLGNGSSPTNFSFLRLEHDGNLRFYTYLDSQDPMEQRTPDGCLLPNFCGRYGFCSPNAICEGLNDSQAVFSPIIPGDESRGCKLTNEFVCVNSKERGRATMSPLYGVDYVGNNYTPASNLSSEDKCKKECQNNCSCRLAFWRKDTNTCHHLDEVWSLRGGLHKDVYVAYVKTQTQSTDPDVESRKGGFVYLIVIFVIVGLIMAASYILNLCICYVTEGLPSRFSYKDLHQITNGFERQLGRGAFGAVYSGQLPDGTEVAVKTLDSFNQGTKEFKAEIAGMGGISHNNLLRLRGFCVEKWQRLLVYDYMEKGSLDQWLFSDDAHKKAHLTWRVRCKIALGIAQGISYLHNEARERVIHLDIKPQNVLLDDSFEAKVADFGLSRILKKAETHVMTAMRGTPGYLAPDWLKDGVIDEKCDVYSFGMLLMEIISGRKNLDYNVEQKERVYYPEWAFFQASKESISSLTDATLESDEDLKQLRQMIRIAFLCVLEDSTMRPSMTHVLDSLLQGLLFVLRNPSSVPTTQIGNALRDIMECASKAEEQGWSSGGYLSSFTLSGRW</sequence>
<feature type="transmembrane region" description="Helical" evidence="19">
    <location>
        <begin position="494"/>
        <end position="522"/>
    </location>
</feature>
<dbReference type="Gene3D" id="1.10.510.10">
    <property type="entry name" value="Transferase(Phosphotransferase) domain 1"/>
    <property type="match status" value="1"/>
</dbReference>
<comment type="similarity">
    <text evidence="17">Belongs to the protein kinase superfamily. Ser/Thr protein kinase family.</text>
</comment>
<dbReference type="SUPFAM" id="SSF56112">
    <property type="entry name" value="Protein kinase-like (PK-like)"/>
    <property type="match status" value="1"/>
</dbReference>
<dbReference type="PROSITE" id="PS00107">
    <property type="entry name" value="PROTEIN_KINASE_ATP"/>
    <property type="match status" value="1"/>
</dbReference>
<dbReference type="Proteomes" id="UP000825935">
    <property type="component" value="Chromosome 7"/>
</dbReference>
<dbReference type="PIRSF" id="PIRSF000641">
    <property type="entry name" value="SRK"/>
    <property type="match status" value="1"/>
</dbReference>
<dbReference type="Pfam" id="PF07714">
    <property type="entry name" value="PK_Tyr_Ser-Thr"/>
    <property type="match status" value="1"/>
</dbReference>
<feature type="chain" id="PRO_5035833314" description="Receptor-like serine/threonine-protein kinase" evidence="20">
    <location>
        <begin position="28"/>
        <end position="864"/>
    </location>
</feature>
<keyword evidence="8 17" id="KW-0418">Kinase</keyword>
<comment type="subcellular location">
    <subcellularLocation>
        <location evidence="1">Membrane</location>
        <topology evidence="1">Single-pass membrane protein</topology>
    </subcellularLocation>
</comment>
<dbReference type="InterPro" id="IPR000719">
    <property type="entry name" value="Prot_kinase_dom"/>
</dbReference>
<comment type="catalytic activity">
    <reaction evidence="16 17">
        <text>L-seryl-[protein] + ATP = O-phospho-L-seryl-[protein] + ADP + H(+)</text>
        <dbReference type="Rhea" id="RHEA:17989"/>
        <dbReference type="Rhea" id="RHEA-COMP:9863"/>
        <dbReference type="Rhea" id="RHEA-COMP:11604"/>
        <dbReference type="ChEBI" id="CHEBI:15378"/>
        <dbReference type="ChEBI" id="CHEBI:29999"/>
        <dbReference type="ChEBI" id="CHEBI:30616"/>
        <dbReference type="ChEBI" id="CHEBI:83421"/>
        <dbReference type="ChEBI" id="CHEBI:456216"/>
        <dbReference type="EC" id="2.7.11.1"/>
    </reaction>
</comment>
<dbReference type="InterPro" id="IPR017441">
    <property type="entry name" value="Protein_kinase_ATP_BS"/>
</dbReference>
<proteinExistence type="inferred from homology"/>
<feature type="signal peptide" evidence="20">
    <location>
        <begin position="1"/>
        <end position="27"/>
    </location>
</feature>
<evidence type="ECO:0000256" key="5">
    <source>
        <dbReference type="ARBA" id="ARBA00022692"/>
    </source>
</evidence>
<evidence type="ECO:0000313" key="23">
    <source>
        <dbReference type="EMBL" id="KAH7431971.1"/>
    </source>
</evidence>
<feature type="domain" description="Protein kinase" evidence="21">
    <location>
        <begin position="539"/>
        <end position="816"/>
    </location>
</feature>
<keyword evidence="10 19" id="KW-1133">Transmembrane helix</keyword>
<evidence type="ECO:0000256" key="10">
    <source>
        <dbReference type="ARBA" id="ARBA00022989"/>
    </source>
</evidence>
<dbReference type="PROSITE" id="PS50011">
    <property type="entry name" value="PROTEIN_KINASE_DOM"/>
    <property type="match status" value="1"/>
</dbReference>
<dbReference type="PANTHER" id="PTHR47976:SF115">
    <property type="entry name" value="RECEPTOR-LIKE SERINE_THREONINE-PROTEIN KINASE"/>
    <property type="match status" value="1"/>
</dbReference>
<dbReference type="InterPro" id="IPR011009">
    <property type="entry name" value="Kinase-like_dom_sf"/>
</dbReference>
<reference evidence="23" key="1">
    <citation type="submission" date="2021-08" db="EMBL/GenBank/DDBJ databases">
        <title>WGS assembly of Ceratopteris richardii.</title>
        <authorList>
            <person name="Marchant D.B."/>
            <person name="Chen G."/>
            <person name="Jenkins J."/>
            <person name="Shu S."/>
            <person name="Leebens-Mack J."/>
            <person name="Grimwood J."/>
            <person name="Schmutz J."/>
            <person name="Soltis P."/>
            <person name="Soltis D."/>
            <person name="Chen Z.-H."/>
        </authorList>
    </citation>
    <scope>NUCLEOTIDE SEQUENCE</scope>
    <source>
        <strain evidence="23">Whitten #5841</strain>
        <tissue evidence="23">Leaf</tissue>
    </source>
</reference>
<dbReference type="SMART" id="SM00108">
    <property type="entry name" value="B_lectin"/>
    <property type="match status" value="1"/>
</dbReference>
<evidence type="ECO:0000256" key="2">
    <source>
        <dbReference type="ARBA" id="ARBA00022527"/>
    </source>
</evidence>
<evidence type="ECO:0000256" key="1">
    <source>
        <dbReference type="ARBA" id="ARBA00004167"/>
    </source>
</evidence>
<keyword evidence="9 17" id="KW-0067">ATP-binding</keyword>
<evidence type="ECO:0000256" key="12">
    <source>
        <dbReference type="ARBA" id="ARBA00023157"/>
    </source>
</evidence>
<evidence type="ECO:0000256" key="4">
    <source>
        <dbReference type="ARBA" id="ARBA00022679"/>
    </source>
</evidence>
<dbReference type="OrthoDB" id="4062651at2759"/>
<evidence type="ECO:0000256" key="20">
    <source>
        <dbReference type="SAM" id="SignalP"/>
    </source>
</evidence>
<evidence type="ECO:0000259" key="22">
    <source>
        <dbReference type="PROSITE" id="PS50927"/>
    </source>
</evidence>
<keyword evidence="6 20" id="KW-0732">Signal</keyword>
<dbReference type="AlphaFoldDB" id="A0A8T2U6Y8"/>
<dbReference type="Pfam" id="PF00024">
    <property type="entry name" value="PAN_1"/>
    <property type="match status" value="1"/>
</dbReference>
<evidence type="ECO:0000256" key="18">
    <source>
        <dbReference type="PROSITE-ProRule" id="PRU10141"/>
    </source>
</evidence>
<evidence type="ECO:0000259" key="21">
    <source>
        <dbReference type="PROSITE" id="PS50011"/>
    </source>
</evidence>
<evidence type="ECO:0000256" key="3">
    <source>
        <dbReference type="ARBA" id="ARBA00022536"/>
    </source>
</evidence>
<dbReference type="SMART" id="SM00220">
    <property type="entry name" value="S_TKc"/>
    <property type="match status" value="1"/>
</dbReference>
<keyword evidence="13" id="KW-0675">Receptor</keyword>
<dbReference type="InterPro" id="IPR051343">
    <property type="entry name" value="G-type_lectin_kinases/EP1-like"/>
</dbReference>
<evidence type="ECO:0000256" key="17">
    <source>
        <dbReference type="PIRNR" id="PIRNR000641"/>
    </source>
</evidence>
<feature type="binding site" evidence="18">
    <location>
        <position position="567"/>
    </location>
    <ligand>
        <name>ATP</name>
        <dbReference type="ChEBI" id="CHEBI:30616"/>
    </ligand>
</feature>